<evidence type="ECO:0000256" key="1">
    <source>
        <dbReference type="SAM" id="SignalP"/>
    </source>
</evidence>
<keyword evidence="3" id="KW-1185">Reference proteome</keyword>
<dbReference type="AlphaFoldDB" id="A0A3D9L4W0"/>
<protein>
    <recommendedName>
        <fullName evidence="4">Tetratricopeptide repeat protein</fullName>
    </recommendedName>
</protein>
<feature type="chain" id="PRO_5017790780" description="Tetratricopeptide repeat protein" evidence="1">
    <location>
        <begin position="24"/>
        <end position="133"/>
    </location>
</feature>
<evidence type="ECO:0000313" key="2">
    <source>
        <dbReference type="EMBL" id="RED98967.1"/>
    </source>
</evidence>
<dbReference type="InterPro" id="IPR011990">
    <property type="entry name" value="TPR-like_helical_dom_sf"/>
</dbReference>
<dbReference type="EMBL" id="QREG01000009">
    <property type="protein sequence ID" value="RED98967.1"/>
    <property type="molecule type" value="Genomic_DNA"/>
</dbReference>
<name>A0A3D9L4W0_MARFU</name>
<evidence type="ECO:0008006" key="4">
    <source>
        <dbReference type="Google" id="ProtNLM"/>
    </source>
</evidence>
<accession>A0A3D9L4W0</accession>
<dbReference type="OrthoDB" id="983152at2"/>
<comment type="caution">
    <text evidence="2">The sequence shown here is derived from an EMBL/GenBank/DDBJ whole genome shotgun (WGS) entry which is preliminary data.</text>
</comment>
<organism evidence="2 3">
    <name type="scientific">Marinoscillum furvescens DSM 4134</name>
    <dbReference type="NCBI Taxonomy" id="1122208"/>
    <lineage>
        <taxon>Bacteria</taxon>
        <taxon>Pseudomonadati</taxon>
        <taxon>Bacteroidota</taxon>
        <taxon>Cytophagia</taxon>
        <taxon>Cytophagales</taxon>
        <taxon>Reichenbachiellaceae</taxon>
        <taxon>Marinoscillum</taxon>
    </lineage>
</organism>
<sequence length="133" mass="14811">MNIIKKISGIVAIITLISTSTLANGNSTAESQSVKKARIAVESAPAYDWKTLAESAKICFEKNQNTEQALEWINKSISLEKDPMNLEILADYYVSNGETDKGIEKLVEAIDAGRAQNFWFDSSKIQAKIWKLR</sequence>
<keyword evidence="1" id="KW-0732">Signal</keyword>
<proteinExistence type="predicted"/>
<dbReference type="RefSeq" id="WP_147302922.1">
    <property type="nucleotide sequence ID" value="NZ_QREG01000009.1"/>
</dbReference>
<feature type="signal peptide" evidence="1">
    <location>
        <begin position="1"/>
        <end position="23"/>
    </location>
</feature>
<dbReference type="Gene3D" id="1.25.40.10">
    <property type="entry name" value="Tetratricopeptide repeat domain"/>
    <property type="match status" value="1"/>
</dbReference>
<evidence type="ECO:0000313" key="3">
    <source>
        <dbReference type="Proteomes" id="UP000256779"/>
    </source>
</evidence>
<gene>
    <name evidence="2" type="ORF">C7460_109159</name>
</gene>
<reference evidence="2 3" key="1">
    <citation type="submission" date="2018-07" db="EMBL/GenBank/DDBJ databases">
        <title>Genomic Encyclopedia of Type Strains, Phase IV (KMG-IV): sequencing the most valuable type-strain genomes for metagenomic binning, comparative biology and taxonomic classification.</title>
        <authorList>
            <person name="Goeker M."/>
        </authorList>
    </citation>
    <scope>NUCLEOTIDE SEQUENCE [LARGE SCALE GENOMIC DNA]</scope>
    <source>
        <strain evidence="2 3">DSM 4134</strain>
    </source>
</reference>
<dbReference type="Proteomes" id="UP000256779">
    <property type="component" value="Unassembled WGS sequence"/>
</dbReference>